<feature type="region of interest" description="Disordered" evidence="1">
    <location>
        <begin position="1"/>
        <end position="54"/>
    </location>
</feature>
<organism evidence="2 3">
    <name type="scientific">Ampelomyces quisqualis</name>
    <name type="common">Powdery mildew agent</name>
    <dbReference type="NCBI Taxonomy" id="50730"/>
    <lineage>
        <taxon>Eukaryota</taxon>
        <taxon>Fungi</taxon>
        <taxon>Dikarya</taxon>
        <taxon>Ascomycota</taxon>
        <taxon>Pezizomycotina</taxon>
        <taxon>Dothideomycetes</taxon>
        <taxon>Pleosporomycetidae</taxon>
        <taxon>Pleosporales</taxon>
        <taxon>Pleosporineae</taxon>
        <taxon>Phaeosphaeriaceae</taxon>
        <taxon>Ampelomyces</taxon>
    </lineage>
</organism>
<protein>
    <submittedName>
        <fullName evidence="2">Uncharacterized protein</fullName>
    </submittedName>
</protein>
<evidence type="ECO:0000313" key="2">
    <source>
        <dbReference type="EMBL" id="KAF1921150.1"/>
    </source>
</evidence>
<dbReference type="OrthoDB" id="3800315at2759"/>
<accession>A0A6A5R1Y3</accession>
<gene>
    <name evidence="2" type="ORF">BDU57DRAFT_509787</name>
</gene>
<evidence type="ECO:0000256" key="1">
    <source>
        <dbReference type="SAM" id="MobiDB-lite"/>
    </source>
</evidence>
<dbReference type="Proteomes" id="UP000800096">
    <property type="component" value="Unassembled WGS sequence"/>
</dbReference>
<dbReference type="AlphaFoldDB" id="A0A6A5R1Y3"/>
<evidence type="ECO:0000313" key="3">
    <source>
        <dbReference type="Proteomes" id="UP000800096"/>
    </source>
</evidence>
<name>A0A6A5R1Y3_AMPQU</name>
<dbReference type="EMBL" id="ML979132">
    <property type="protein sequence ID" value="KAF1921150.1"/>
    <property type="molecule type" value="Genomic_DNA"/>
</dbReference>
<proteinExistence type="predicted"/>
<reference evidence="2" key="1">
    <citation type="journal article" date="2020" name="Stud. Mycol.">
        <title>101 Dothideomycetes genomes: a test case for predicting lifestyles and emergence of pathogens.</title>
        <authorList>
            <person name="Haridas S."/>
            <person name="Albert R."/>
            <person name="Binder M."/>
            <person name="Bloem J."/>
            <person name="Labutti K."/>
            <person name="Salamov A."/>
            <person name="Andreopoulos B."/>
            <person name="Baker S."/>
            <person name="Barry K."/>
            <person name="Bills G."/>
            <person name="Bluhm B."/>
            <person name="Cannon C."/>
            <person name="Castanera R."/>
            <person name="Culley D."/>
            <person name="Daum C."/>
            <person name="Ezra D."/>
            <person name="Gonzalez J."/>
            <person name="Henrissat B."/>
            <person name="Kuo A."/>
            <person name="Liang C."/>
            <person name="Lipzen A."/>
            <person name="Lutzoni F."/>
            <person name="Magnuson J."/>
            <person name="Mondo S."/>
            <person name="Nolan M."/>
            <person name="Ohm R."/>
            <person name="Pangilinan J."/>
            <person name="Park H.-J."/>
            <person name="Ramirez L."/>
            <person name="Alfaro M."/>
            <person name="Sun H."/>
            <person name="Tritt A."/>
            <person name="Yoshinaga Y."/>
            <person name="Zwiers L.-H."/>
            <person name="Turgeon B."/>
            <person name="Goodwin S."/>
            <person name="Spatafora J."/>
            <person name="Crous P."/>
            <person name="Grigoriev I."/>
        </authorList>
    </citation>
    <scope>NUCLEOTIDE SEQUENCE</scope>
    <source>
        <strain evidence="2">HMLAC05119</strain>
    </source>
</reference>
<sequence>MGNLLTRLTHHKSHPVHQAISQPKPIPPYPISANKTPPTPNTTPAHQPRQHSFPRVPEAVVAATEQGMICENMGCASLSSSALR</sequence>
<keyword evidence="3" id="KW-1185">Reference proteome</keyword>